<dbReference type="PANTHER" id="PTHR43329">
    <property type="entry name" value="EPOXIDE HYDROLASE"/>
    <property type="match status" value="1"/>
</dbReference>
<gene>
    <name evidence="3" type="ORF">METZ01_LOCUS26216</name>
</gene>
<dbReference type="Pfam" id="PF00561">
    <property type="entry name" value="Abhydrolase_1"/>
    <property type="match status" value="1"/>
</dbReference>
<dbReference type="AlphaFoldDB" id="A0A381Q240"/>
<dbReference type="EMBL" id="UINC01001177">
    <property type="protein sequence ID" value="SUZ73362.1"/>
    <property type="molecule type" value="Genomic_DNA"/>
</dbReference>
<reference evidence="3" key="1">
    <citation type="submission" date="2018-05" db="EMBL/GenBank/DDBJ databases">
        <authorList>
            <person name="Lanie J.A."/>
            <person name="Ng W.-L."/>
            <person name="Kazmierczak K.M."/>
            <person name="Andrzejewski T.M."/>
            <person name="Davidsen T.M."/>
            <person name="Wayne K.J."/>
            <person name="Tettelin H."/>
            <person name="Glass J.I."/>
            <person name="Rusch D."/>
            <person name="Podicherti R."/>
            <person name="Tsui H.-C.T."/>
            <person name="Winkler M.E."/>
        </authorList>
    </citation>
    <scope>NUCLEOTIDE SEQUENCE</scope>
</reference>
<dbReference type="GO" id="GO:0016787">
    <property type="term" value="F:hydrolase activity"/>
    <property type="evidence" value="ECO:0007669"/>
    <property type="project" value="UniProtKB-KW"/>
</dbReference>
<organism evidence="3">
    <name type="scientific">marine metagenome</name>
    <dbReference type="NCBI Taxonomy" id="408172"/>
    <lineage>
        <taxon>unclassified sequences</taxon>
        <taxon>metagenomes</taxon>
        <taxon>ecological metagenomes</taxon>
    </lineage>
</organism>
<feature type="domain" description="AB hydrolase-1" evidence="2">
    <location>
        <begin position="35"/>
        <end position="276"/>
    </location>
</feature>
<evidence type="ECO:0000313" key="3">
    <source>
        <dbReference type="EMBL" id="SUZ73362.1"/>
    </source>
</evidence>
<dbReference type="InterPro" id="IPR000073">
    <property type="entry name" value="AB_hydrolase_1"/>
</dbReference>
<dbReference type="InterPro" id="IPR000639">
    <property type="entry name" value="Epox_hydrolase-like"/>
</dbReference>
<name>A0A381Q240_9ZZZZ</name>
<dbReference type="PRINTS" id="PR00412">
    <property type="entry name" value="EPOXHYDRLASE"/>
</dbReference>
<evidence type="ECO:0000256" key="1">
    <source>
        <dbReference type="ARBA" id="ARBA00022801"/>
    </source>
</evidence>
<dbReference type="Gene3D" id="3.40.50.1820">
    <property type="entry name" value="alpha/beta hydrolase"/>
    <property type="match status" value="1"/>
</dbReference>
<dbReference type="InterPro" id="IPR029058">
    <property type="entry name" value="AB_hydrolase_fold"/>
</dbReference>
<protein>
    <recommendedName>
        <fullName evidence="2">AB hydrolase-1 domain-containing protein</fullName>
    </recommendedName>
</protein>
<accession>A0A381Q240</accession>
<keyword evidence="1" id="KW-0378">Hydrolase</keyword>
<dbReference type="NCBIfam" id="NF002938">
    <property type="entry name" value="PRK03592.1"/>
    <property type="match status" value="1"/>
</dbReference>
<evidence type="ECO:0000259" key="2">
    <source>
        <dbReference type="Pfam" id="PF00561"/>
    </source>
</evidence>
<dbReference type="SUPFAM" id="SSF53474">
    <property type="entry name" value="alpha/beta-Hydrolases"/>
    <property type="match status" value="1"/>
</dbReference>
<proteinExistence type="predicted"/>
<sequence length="294" mass="33457">MNEKASSEFNYEKKYIEILGKKMAYVDKGQGDPTVFLHGNPTSSYLWRNIMPYAEDAGRIIAPDLIGMGDSEKLENPGPNSYTFEEHAKYLYKLFEELSLDNINFVIHDWGSALGFNWTRLNPSKVKSIIYMEAIIGPIESWEDWPENGRSIFQGFRSEAGEEMVLEKNIFVERVLAGDGALTEAEMETYMKPFENPGEDRRPTLTWPRQIPIAGEPESVVQIAADYESYLSESNIPKLFINADPGAILVGKTRERSRLWPNQKEVTVKGGHFIQEISPHEIGEHLKEFLSSLD</sequence>